<evidence type="ECO:0000256" key="1">
    <source>
        <dbReference type="SAM" id="SignalP"/>
    </source>
</evidence>
<keyword evidence="1" id="KW-0732">Signal</keyword>
<dbReference type="EMBL" id="UGQL01000001">
    <property type="protein sequence ID" value="STZ28019.1"/>
    <property type="molecule type" value="Genomic_DNA"/>
</dbReference>
<dbReference type="RefSeq" id="WP_115090846.1">
    <property type="nucleotide sequence ID" value="NZ_CP068107.1"/>
</dbReference>
<accession>A0A378RNS7</accession>
<keyword evidence="3" id="KW-1185">Reference proteome</keyword>
<organism evidence="2 3">
    <name type="scientific">Myroides odoratus</name>
    <name type="common">Flavobacterium odoratum</name>
    <dbReference type="NCBI Taxonomy" id="256"/>
    <lineage>
        <taxon>Bacteria</taxon>
        <taxon>Pseudomonadati</taxon>
        <taxon>Bacteroidota</taxon>
        <taxon>Flavobacteriia</taxon>
        <taxon>Flavobacteriales</taxon>
        <taxon>Flavobacteriaceae</taxon>
        <taxon>Myroides</taxon>
    </lineage>
</organism>
<dbReference type="AlphaFoldDB" id="A0A378RNS7"/>
<feature type="chain" id="PRO_5017085803" evidence="1">
    <location>
        <begin position="22"/>
        <end position="142"/>
    </location>
</feature>
<feature type="signal peptide" evidence="1">
    <location>
        <begin position="1"/>
        <end position="21"/>
    </location>
</feature>
<evidence type="ECO:0000313" key="2">
    <source>
        <dbReference type="EMBL" id="STZ28019.1"/>
    </source>
</evidence>
<evidence type="ECO:0000313" key="3">
    <source>
        <dbReference type="Proteomes" id="UP000255024"/>
    </source>
</evidence>
<name>A0A378RNS7_MYROD</name>
<gene>
    <name evidence="2" type="ORF">NCTC11179_01557</name>
</gene>
<proteinExistence type="predicted"/>
<sequence length="142" mass="16627">MRKKINVLVALFCLVSFNLKAQILEIYSNNKAQEYLGCLNCPSENKNSVWNSNGIYGNEYNKKSIWNKYGVYGDDKSNFSPWNPHAEKPPLIKKGGEFHGYFTLNEVMGQRVEVKLTRMLYDYYIDIKEDPTKWTEIEEKLK</sequence>
<reference evidence="2 3" key="1">
    <citation type="submission" date="2018-06" db="EMBL/GenBank/DDBJ databases">
        <authorList>
            <consortium name="Pathogen Informatics"/>
            <person name="Doyle S."/>
        </authorList>
    </citation>
    <scope>NUCLEOTIDE SEQUENCE [LARGE SCALE GENOMIC DNA]</scope>
    <source>
        <strain evidence="2 3">NCTC11179</strain>
    </source>
</reference>
<dbReference type="Proteomes" id="UP000255024">
    <property type="component" value="Unassembled WGS sequence"/>
</dbReference>
<protein>
    <submittedName>
        <fullName evidence="2">Uncharacterized protein</fullName>
    </submittedName>
</protein>